<dbReference type="EMBL" id="JAIWYP010000008">
    <property type="protein sequence ID" value="KAH3780436.1"/>
    <property type="molecule type" value="Genomic_DNA"/>
</dbReference>
<keyword evidence="1" id="KW-1133">Transmembrane helix</keyword>
<reference evidence="2" key="1">
    <citation type="journal article" date="2019" name="bioRxiv">
        <title>The Genome of the Zebra Mussel, Dreissena polymorpha: A Resource for Invasive Species Research.</title>
        <authorList>
            <person name="McCartney M.A."/>
            <person name="Auch B."/>
            <person name="Kono T."/>
            <person name="Mallez S."/>
            <person name="Zhang Y."/>
            <person name="Obille A."/>
            <person name="Becker A."/>
            <person name="Abrahante J.E."/>
            <person name="Garbe J."/>
            <person name="Badalamenti J.P."/>
            <person name="Herman A."/>
            <person name="Mangelson H."/>
            <person name="Liachko I."/>
            <person name="Sullivan S."/>
            <person name="Sone E.D."/>
            <person name="Koren S."/>
            <person name="Silverstein K.A.T."/>
            <person name="Beckman K.B."/>
            <person name="Gohl D.M."/>
        </authorList>
    </citation>
    <scope>NUCLEOTIDE SEQUENCE</scope>
    <source>
        <strain evidence="2">Duluth1</strain>
        <tissue evidence="2">Whole animal</tissue>
    </source>
</reference>
<comment type="caution">
    <text evidence="2">The sequence shown here is derived from an EMBL/GenBank/DDBJ whole genome shotgun (WGS) entry which is preliminary data.</text>
</comment>
<evidence type="ECO:0000313" key="2">
    <source>
        <dbReference type="EMBL" id="KAH3780436.1"/>
    </source>
</evidence>
<dbReference type="Proteomes" id="UP000828390">
    <property type="component" value="Unassembled WGS sequence"/>
</dbReference>
<name>A0A9D4EIR5_DREPO</name>
<keyword evidence="3" id="KW-1185">Reference proteome</keyword>
<organism evidence="2 3">
    <name type="scientific">Dreissena polymorpha</name>
    <name type="common">Zebra mussel</name>
    <name type="synonym">Mytilus polymorpha</name>
    <dbReference type="NCBI Taxonomy" id="45954"/>
    <lineage>
        <taxon>Eukaryota</taxon>
        <taxon>Metazoa</taxon>
        <taxon>Spiralia</taxon>
        <taxon>Lophotrochozoa</taxon>
        <taxon>Mollusca</taxon>
        <taxon>Bivalvia</taxon>
        <taxon>Autobranchia</taxon>
        <taxon>Heteroconchia</taxon>
        <taxon>Euheterodonta</taxon>
        <taxon>Imparidentia</taxon>
        <taxon>Neoheterodontei</taxon>
        <taxon>Myida</taxon>
        <taxon>Dreissenoidea</taxon>
        <taxon>Dreissenidae</taxon>
        <taxon>Dreissena</taxon>
    </lineage>
</organism>
<dbReference type="AlphaFoldDB" id="A0A9D4EIR5"/>
<evidence type="ECO:0000313" key="3">
    <source>
        <dbReference type="Proteomes" id="UP000828390"/>
    </source>
</evidence>
<keyword evidence="1" id="KW-0812">Transmembrane</keyword>
<feature type="transmembrane region" description="Helical" evidence="1">
    <location>
        <begin position="24"/>
        <end position="44"/>
    </location>
</feature>
<protein>
    <submittedName>
        <fullName evidence="2">Uncharacterized protein</fullName>
    </submittedName>
</protein>
<feature type="transmembrane region" description="Helical" evidence="1">
    <location>
        <begin position="56"/>
        <end position="75"/>
    </location>
</feature>
<keyword evidence="1" id="KW-0472">Membrane</keyword>
<gene>
    <name evidence="2" type="ORF">DPMN_158251</name>
</gene>
<proteinExistence type="predicted"/>
<accession>A0A9D4EIR5</accession>
<sequence>MGICTCYLAAFITVSWVFHKDPGVPLVCLTIGSSLGQFVVPYLYEVFIETFAMSGAFIMLAAFSLECIPFCLIILCSKENYVTAKEASSNRALSE</sequence>
<evidence type="ECO:0000256" key="1">
    <source>
        <dbReference type="SAM" id="Phobius"/>
    </source>
</evidence>
<reference evidence="2" key="2">
    <citation type="submission" date="2020-11" db="EMBL/GenBank/DDBJ databases">
        <authorList>
            <person name="McCartney M.A."/>
            <person name="Auch B."/>
            <person name="Kono T."/>
            <person name="Mallez S."/>
            <person name="Becker A."/>
            <person name="Gohl D.M."/>
            <person name="Silverstein K.A.T."/>
            <person name="Koren S."/>
            <person name="Bechman K.B."/>
            <person name="Herman A."/>
            <person name="Abrahante J.E."/>
            <person name="Garbe J."/>
        </authorList>
    </citation>
    <scope>NUCLEOTIDE SEQUENCE</scope>
    <source>
        <strain evidence="2">Duluth1</strain>
        <tissue evidence="2">Whole animal</tissue>
    </source>
</reference>